<evidence type="ECO:0000256" key="3">
    <source>
        <dbReference type="ARBA" id="ARBA00022688"/>
    </source>
</evidence>
<reference evidence="8" key="1">
    <citation type="submission" date="2021-09" db="EMBL/GenBank/DDBJ databases">
        <authorList>
            <person name="Martin H S."/>
        </authorList>
    </citation>
    <scope>NUCLEOTIDE SEQUENCE</scope>
</reference>
<evidence type="ECO:0000313" key="8">
    <source>
        <dbReference type="EMBL" id="CAG9558873.1"/>
    </source>
</evidence>
<dbReference type="OrthoDB" id="6329284at2759"/>
<dbReference type="InterPro" id="IPR023576">
    <property type="entry name" value="UbiE/COQ5_MeTrFase_CS"/>
</dbReference>
<comment type="caution">
    <text evidence="6">Lacks conserved residue(s) required for the propagation of feature annotation.</text>
</comment>
<dbReference type="PANTHER" id="PTHR43591">
    <property type="entry name" value="METHYLTRANSFERASE"/>
    <property type="match status" value="1"/>
</dbReference>
<comment type="catalytic activity">
    <reaction evidence="6">
        <text>a 2-methoxy-6-(all-trans-polyprenyl)benzene-1,4-diol + S-adenosyl-L-methionine = a 5-methoxy-2-methyl-3-(all-trans-polyprenyl)benzene-1,4-diol + S-adenosyl-L-homocysteine + H(+)</text>
        <dbReference type="Rhea" id="RHEA:28286"/>
        <dbReference type="Rhea" id="RHEA-COMP:10858"/>
        <dbReference type="Rhea" id="RHEA-COMP:10859"/>
        <dbReference type="ChEBI" id="CHEBI:15378"/>
        <dbReference type="ChEBI" id="CHEBI:57856"/>
        <dbReference type="ChEBI" id="CHEBI:59789"/>
        <dbReference type="ChEBI" id="CHEBI:84166"/>
        <dbReference type="ChEBI" id="CHEBI:84167"/>
        <dbReference type="EC" id="2.1.1.201"/>
    </reaction>
</comment>
<dbReference type="InterPro" id="IPR004033">
    <property type="entry name" value="UbiE/COQ5_MeTrFase"/>
</dbReference>
<keyword evidence="6" id="KW-0496">Mitochondrion</keyword>
<feature type="binding site" evidence="6">
    <location>
        <begin position="166"/>
        <end position="167"/>
    </location>
    <ligand>
        <name>S-adenosyl-L-methionine</name>
        <dbReference type="ChEBI" id="CHEBI:59789"/>
    </ligand>
</feature>
<evidence type="ECO:0000256" key="6">
    <source>
        <dbReference type="HAMAP-Rule" id="MF_03191"/>
    </source>
</evidence>
<feature type="binding site" evidence="6">
    <location>
        <position position="106"/>
    </location>
    <ligand>
        <name>S-adenosyl-L-methionine</name>
        <dbReference type="ChEBI" id="CHEBI:59789"/>
    </ligand>
</feature>
<dbReference type="HAMAP" id="MF_01813">
    <property type="entry name" value="MenG_UbiE_methyltr"/>
    <property type="match status" value="1"/>
</dbReference>
<dbReference type="NCBIfam" id="TIGR01934">
    <property type="entry name" value="MenG_MenH_UbiE"/>
    <property type="match status" value="1"/>
</dbReference>
<keyword evidence="6" id="KW-0999">Mitochondrion inner membrane</keyword>
<evidence type="ECO:0000256" key="1">
    <source>
        <dbReference type="ARBA" id="ARBA00022603"/>
    </source>
</evidence>
<comment type="similarity">
    <text evidence="6">Belongs to the class I-like SAM-binding methyltransferase superfamily. MenG/UbiE family.</text>
</comment>
<dbReference type="SUPFAM" id="SSF53335">
    <property type="entry name" value="S-adenosyl-L-methionine-dependent methyltransferases"/>
    <property type="match status" value="1"/>
</dbReference>
<evidence type="ECO:0000256" key="7">
    <source>
        <dbReference type="SAM" id="MobiDB-lite"/>
    </source>
</evidence>
<keyword evidence="4 6" id="KW-0949">S-adenosyl-L-methionine</keyword>
<comment type="function">
    <text evidence="6">Methyltransferase required for the conversion of 2-polyprenyl-6-methoxy-1,4-benzoquinol (DDMQH2) to 2-polyprenyl-3-methyl-6-methoxy-1,4-benzoquinol (DMQH2).</text>
</comment>
<dbReference type="GO" id="GO:0031314">
    <property type="term" value="C:extrinsic component of mitochondrial inner membrane"/>
    <property type="evidence" value="ECO:0007669"/>
    <property type="project" value="UniProtKB-UniRule"/>
</dbReference>
<feature type="binding site" evidence="6">
    <location>
        <position position="134"/>
    </location>
    <ligand>
        <name>S-adenosyl-L-methionine</name>
        <dbReference type="ChEBI" id="CHEBI:59789"/>
    </ligand>
</feature>
<feature type="compositionally biased region" description="Low complexity" evidence="7">
    <location>
        <begin position="313"/>
        <end position="331"/>
    </location>
</feature>
<organism evidence="8 9">
    <name type="scientific">Danaus chrysippus</name>
    <name type="common">African queen</name>
    <dbReference type="NCBI Taxonomy" id="151541"/>
    <lineage>
        <taxon>Eukaryota</taxon>
        <taxon>Metazoa</taxon>
        <taxon>Ecdysozoa</taxon>
        <taxon>Arthropoda</taxon>
        <taxon>Hexapoda</taxon>
        <taxon>Insecta</taxon>
        <taxon>Pterygota</taxon>
        <taxon>Neoptera</taxon>
        <taxon>Endopterygota</taxon>
        <taxon>Lepidoptera</taxon>
        <taxon>Glossata</taxon>
        <taxon>Ditrysia</taxon>
        <taxon>Papilionoidea</taxon>
        <taxon>Nymphalidae</taxon>
        <taxon>Danainae</taxon>
        <taxon>Danaini</taxon>
        <taxon>Danaina</taxon>
        <taxon>Danaus</taxon>
        <taxon>Anosia</taxon>
    </lineage>
</organism>
<dbReference type="CDD" id="cd02440">
    <property type="entry name" value="AdoMet_MTases"/>
    <property type="match status" value="1"/>
</dbReference>
<dbReference type="GO" id="GO:0008425">
    <property type="term" value="F:2-methoxy-6-polyprenyl-1,4-benzoquinol methyltransferase activity"/>
    <property type="evidence" value="ECO:0007669"/>
    <property type="project" value="UniProtKB-UniRule"/>
</dbReference>
<dbReference type="GO" id="GO:0032259">
    <property type="term" value="P:methylation"/>
    <property type="evidence" value="ECO:0007669"/>
    <property type="project" value="UniProtKB-KW"/>
</dbReference>
<sequence>MALRRSIFRLISTTKTSNGLCKVRYYSSQADTQTEGEKKKTHFGFETVDEDEKTKKVHKVFETVADKYDLMNDVMSFGVHRLWKDMFMMMLAPTPGTKLLDMAGGTGDIAFRYINYLKNQAGPNDVRSSVTISDINQSMLDVGKIRAERLGYMKDSMVDIDWVCADAEKLPLPDDSYNAYTIAFGIRNCTHIDKVLEEAYRVLRPGGRFLCLEFSQLTNGALQWLYDQYSFQVIPVMGQIVAGQWQPYQYLVESIRQFPDQSWHAHTHTHASHTQLSHTVYNEAKLEGRNRLARSWECMLLQKIKIIPRDPTISGPGRVPSPSIRSGPRSPLATSVLSYPLTPPSQASIESNPQRMKQKKILLIITINTRLYIQRPLPVLTTID</sequence>
<keyword evidence="2 6" id="KW-0808">Transferase</keyword>
<keyword evidence="9" id="KW-1185">Reference proteome</keyword>
<gene>
    <name evidence="6" type="primary">coq5</name>
    <name evidence="8" type="ORF">DCHRY22_LOCUS845</name>
</gene>
<comment type="subcellular location">
    <subcellularLocation>
        <location evidence="6">Mitochondrion inner membrane</location>
        <topology evidence="6">Peripheral membrane protein</topology>
        <orientation evidence="6">Matrix side</orientation>
    </subcellularLocation>
</comment>
<dbReference type="UniPathway" id="UPA00232"/>
<dbReference type="InterPro" id="IPR029063">
    <property type="entry name" value="SAM-dependent_MTases_sf"/>
</dbReference>
<comment type="subunit">
    <text evidence="5">Component of a multi-subunit COQ enzyme complex, composed of at least COQ3, COQ4, COQ5, COQ6, COQ7 and COQ9. Interacts with PYURF; the interaction is direct, stabilizes COQ5 protein and associates PYURF with COQ enzyme complex.</text>
</comment>
<comment type="pathway">
    <text evidence="6">Cofactor biosynthesis; ubiquinone biosynthesis.</text>
</comment>
<dbReference type="AlphaFoldDB" id="A0A8J2Q5U6"/>
<dbReference type="PANTHER" id="PTHR43591:SF24">
    <property type="entry name" value="2-METHOXY-6-POLYPRENYL-1,4-BENZOQUINOL METHYLASE, MITOCHONDRIAL"/>
    <property type="match status" value="1"/>
</dbReference>
<dbReference type="EC" id="2.1.1.201" evidence="6"/>
<dbReference type="EMBL" id="CAKASE010000043">
    <property type="protein sequence ID" value="CAG9558873.1"/>
    <property type="molecule type" value="Genomic_DNA"/>
</dbReference>
<dbReference type="Pfam" id="PF01209">
    <property type="entry name" value="Ubie_methyltran"/>
    <property type="match status" value="1"/>
</dbReference>
<evidence type="ECO:0000313" key="9">
    <source>
        <dbReference type="Proteomes" id="UP000789524"/>
    </source>
</evidence>
<evidence type="ECO:0000256" key="2">
    <source>
        <dbReference type="ARBA" id="ARBA00022679"/>
    </source>
</evidence>
<name>A0A8J2Q5U6_9NEOP</name>
<proteinExistence type="inferred from homology"/>
<feature type="region of interest" description="Disordered" evidence="7">
    <location>
        <begin position="312"/>
        <end position="331"/>
    </location>
</feature>
<dbReference type="FunFam" id="3.40.50.150:FF:000064">
    <property type="entry name" value="2-methoxy-6-polyprenyl-1,4-benzoquinol methylase, mitochondrial"/>
    <property type="match status" value="1"/>
</dbReference>
<comment type="caution">
    <text evidence="8">The sequence shown here is derived from an EMBL/GenBank/DDBJ whole genome shotgun (WGS) entry which is preliminary data.</text>
</comment>
<keyword evidence="1 6" id="KW-0489">Methyltransferase</keyword>
<protein>
    <recommendedName>
        <fullName evidence="6">2-methoxy-6-polyprenyl-1,4-benzoquinol methylase, mitochondrial</fullName>
        <ecNumber evidence="6">2.1.1.201</ecNumber>
    </recommendedName>
    <alternativeName>
        <fullName evidence="6">Ubiquinone biosynthesis methyltransferase COQ5</fullName>
    </alternativeName>
</protein>
<dbReference type="PROSITE" id="PS01184">
    <property type="entry name" value="UBIE_2"/>
    <property type="match status" value="1"/>
</dbReference>
<dbReference type="PROSITE" id="PS01183">
    <property type="entry name" value="UBIE_1"/>
    <property type="match status" value="1"/>
</dbReference>
<dbReference type="Gene3D" id="3.40.50.150">
    <property type="entry name" value="Vaccinia Virus protein VP39"/>
    <property type="match status" value="1"/>
</dbReference>
<keyword evidence="3 6" id="KW-0831">Ubiquinone biosynthesis</keyword>
<keyword evidence="6" id="KW-0472">Membrane</keyword>
<dbReference type="Proteomes" id="UP000789524">
    <property type="component" value="Unassembled WGS sequence"/>
</dbReference>
<evidence type="ECO:0000256" key="4">
    <source>
        <dbReference type="ARBA" id="ARBA00022691"/>
    </source>
</evidence>
<accession>A0A8J2Q5U6</accession>
<dbReference type="PROSITE" id="PS51608">
    <property type="entry name" value="SAM_MT_UBIE"/>
    <property type="match status" value="1"/>
</dbReference>
<evidence type="ECO:0000256" key="5">
    <source>
        <dbReference type="ARBA" id="ARBA00046387"/>
    </source>
</evidence>